<comment type="caution">
    <text evidence="3">The sequence shown here is derived from an EMBL/GenBank/DDBJ whole genome shotgun (WGS) entry which is preliminary data.</text>
</comment>
<feature type="transmembrane region" description="Helical" evidence="2">
    <location>
        <begin position="32"/>
        <end position="53"/>
    </location>
</feature>
<keyword evidence="2" id="KW-0472">Membrane</keyword>
<gene>
    <name evidence="3" type="ORF">G5C65_35790</name>
</gene>
<feature type="transmembrane region" description="Helical" evidence="2">
    <location>
        <begin position="7"/>
        <end position="26"/>
    </location>
</feature>
<dbReference type="AlphaFoldDB" id="A0A6G4X9T3"/>
<evidence type="ECO:0000256" key="1">
    <source>
        <dbReference type="SAM" id="MobiDB-lite"/>
    </source>
</evidence>
<protein>
    <submittedName>
        <fullName evidence="3">Uncharacterized protein</fullName>
    </submittedName>
</protein>
<keyword evidence="2" id="KW-1133">Transmembrane helix</keyword>
<feature type="region of interest" description="Disordered" evidence="1">
    <location>
        <begin position="151"/>
        <end position="173"/>
    </location>
</feature>
<name>A0A6G4X9T3_9ACTN</name>
<organism evidence="3 4">
    <name type="scientific">Streptomyces boncukensis</name>
    <dbReference type="NCBI Taxonomy" id="2711219"/>
    <lineage>
        <taxon>Bacteria</taxon>
        <taxon>Bacillati</taxon>
        <taxon>Actinomycetota</taxon>
        <taxon>Actinomycetes</taxon>
        <taxon>Kitasatosporales</taxon>
        <taxon>Streptomycetaceae</taxon>
        <taxon>Streptomyces</taxon>
    </lineage>
</organism>
<accession>A0A6G4X9T3</accession>
<evidence type="ECO:0000256" key="2">
    <source>
        <dbReference type="SAM" id="Phobius"/>
    </source>
</evidence>
<keyword evidence="4" id="KW-1185">Reference proteome</keyword>
<proteinExistence type="predicted"/>
<reference evidence="3 4" key="1">
    <citation type="submission" date="2020-02" db="EMBL/GenBank/DDBJ databases">
        <title>Whole-genome analyses of novel actinobacteria.</title>
        <authorList>
            <person name="Sahin N."/>
            <person name="Tatar D."/>
        </authorList>
    </citation>
    <scope>NUCLEOTIDE SEQUENCE [LARGE SCALE GENOMIC DNA]</scope>
    <source>
        <strain evidence="3 4">SB3404</strain>
    </source>
</reference>
<feature type="transmembrane region" description="Helical" evidence="2">
    <location>
        <begin position="182"/>
        <end position="202"/>
    </location>
</feature>
<dbReference type="Proteomes" id="UP000477722">
    <property type="component" value="Unassembled WGS sequence"/>
</dbReference>
<evidence type="ECO:0000313" key="3">
    <source>
        <dbReference type="EMBL" id="NGO73597.1"/>
    </source>
</evidence>
<feature type="transmembrane region" description="Helical" evidence="2">
    <location>
        <begin position="107"/>
        <end position="128"/>
    </location>
</feature>
<keyword evidence="2" id="KW-0812">Transmembrane</keyword>
<sequence length="313" mass="33775">MKYLSTLIASLVGLGAAAYLVVYLYRWEWQRALISGMLLLAIEGFLIGMLMLLRLDRLERRLQDSDSRLDDVRRHLHGTGVANPQRPPFAWLDATVRRGRTDLADRTYVFIPVLVVAGAALSGVAWIVQKIAQMTSGGAERRLAGRLVHLTAPPPSSGPDAPGGLSGTSLENRPAVAPRRRARLLVGLLAAVLVALLSAFGIDRLADATQTRPQDRPDAAATTVVFRVTVKRGDASGHAVELAAAGLWEQCRTATSVRLEKAPLSRLSENVYAGVVRPGLSPHDQMRLRGCLADARQDRASAEVLGQGDADRS</sequence>
<evidence type="ECO:0000313" key="4">
    <source>
        <dbReference type="Proteomes" id="UP000477722"/>
    </source>
</evidence>
<dbReference type="RefSeq" id="WP_165303222.1">
    <property type="nucleotide sequence ID" value="NZ_JAAKZZ010000803.1"/>
</dbReference>
<dbReference type="EMBL" id="JAAKZZ010000803">
    <property type="protein sequence ID" value="NGO73597.1"/>
    <property type="molecule type" value="Genomic_DNA"/>
</dbReference>